<dbReference type="RefSeq" id="WP_089762510.1">
    <property type="nucleotide sequence ID" value="NZ_FNRL01000011.1"/>
</dbReference>
<dbReference type="AlphaFoldDB" id="A0A1H4CSB4"/>
<evidence type="ECO:0008006" key="3">
    <source>
        <dbReference type="Google" id="ProtNLM"/>
    </source>
</evidence>
<dbReference type="STRING" id="408074.SAMN05660909_02762"/>
<proteinExistence type="predicted"/>
<organism evidence="1 2">
    <name type="scientific">Chitinophaga terrae</name>
    <name type="common">ex Kim and Jung 2007</name>
    <dbReference type="NCBI Taxonomy" id="408074"/>
    <lineage>
        <taxon>Bacteria</taxon>
        <taxon>Pseudomonadati</taxon>
        <taxon>Bacteroidota</taxon>
        <taxon>Chitinophagia</taxon>
        <taxon>Chitinophagales</taxon>
        <taxon>Chitinophagaceae</taxon>
        <taxon>Chitinophaga</taxon>
    </lineage>
</organism>
<gene>
    <name evidence="1" type="ORF">SAMN05660909_02762</name>
</gene>
<dbReference type="Pfam" id="PF25594">
    <property type="entry name" value="GldB_lipo"/>
    <property type="match status" value="1"/>
</dbReference>
<dbReference type="InterPro" id="IPR019853">
    <property type="entry name" value="GldB-like"/>
</dbReference>
<sequence>MSVSLSRFDSAFFRIDTNNTVAGIRELQQHYPVFMPLYISEILNLGSIRDSVNTPKQLRLFLTTPDFRALESSVQAKFKNRDLTGQLEQAFRYTKYYIPSFHPPKIITFISGIANYGAITIDSILGIGLDMYMGADFPPYSQIPDYPAYMIRRFDPAYIPVNSMQVIQQQLYPAAKNSNLLEQMIEAGKQQYFLDKVLPATADTIKLGYTKEQLDWCFDNEQMIWQFFVQNNLLYSTDWQDINHFVNDGPSTQGMPEGSPGKIGSFVGWQIVKKYMEKHPEISLQQLMESKNLLEIFKAAKYRPK</sequence>
<reference evidence="2" key="1">
    <citation type="submission" date="2016-10" db="EMBL/GenBank/DDBJ databases">
        <authorList>
            <person name="Varghese N."/>
            <person name="Submissions S."/>
        </authorList>
    </citation>
    <scope>NUCLEOTIDE SEQUENCE [LARGE SCALE GENOMIC DNA]</scope>
    <source>
        <strain evidence="2">DSM 23920</strain>
    </source>
</reference>
<evidence type="ECO:0000313" key="1">
    <source>
        <dbReference type="EMBL" id="SEA63247.1"/>
    </source>
</evidence>
<dbReference type="Proteomes" id="UP000199656">
    <property type="component" value="Unassembled WGS sequence"/>
</dbReference>
<keyword evidence="2" id="KW-1185">Reference proteome</keyword>
<dbReference type="OrthoDB" id="976022at2"/>
<dbReference type="EMBL" id="FNRL01000011">
    <property type="protein sequence ID" value="SEA63247.1"/>
    <property type="molecule type" value="Genomic_DNA"/>
</dbReference>
<evidence type="ECO:0000313" key="2">
    <source>
        <dbReference type="Proteomes" id="UP000199656"/>
    </source>
</evidence>
<protein>
    <recommendedName>
        <fullName evidence="3">Gliding motility lipoprotein GldB</fullName>
    </recommendedName>
</protein>
<name>A0A1H4CSB4_9BACT</name>
<accession>A0A1H4CSB4</accession>